<dbReference type="InterPro" id="IPR002123">
    <property type="entry name" value="Plipid/glycerol_acylTrfase"/>
</dbReference>
<dbReference type="RefSeq" id="WP_210681048.1">
    <property type="nucleotide sequence ID" value="NZ_JAGMWN010000002.1"/>
</dbReference>
<evidence type="ECO:0000256" key="2">
    <source>
        <dbReference type="ARBA" id="ARBA00022679"/>
    </source>
</evidence>
<comment type="pathway">
    <text evidence="1">Lipid metabolism.</text>
</comment>
<feature type="transmembrane region" description="Helical" evidence="4">
    <location>
        <begin position="31"/>
        <end position="52"/>
    </location>
</feature>
<dbReference type="SUPFAM" id="SSF69593">
    <property type="entry name" value="Glycerol-3-phosphate (1)-acyltransferase"/>
    <property type="match status" value="1"/>
</dbReference>
<dbReference type="EMBL" id="JAGMWN010000002">
    <property type="protein sequence ID" value="MBP5856478.1"/>
    <property type="molecule type" value="Genomic_DNA"/>
</dbReference>
<proteinExistence type="predicted"/>
<comment type="caution">
    <text evidence="6">The sequence shown here is derived from an EMBL/GenBank/DDBJ whole genome shotgun (WGS) entry which is preliminary data.</text>
</comment>
<evidence type="ECO:0000259" key="5">
    <source>
        <dbReference type="SMART" id="SM00563"/>
    </source>
</evidence>
<keyword evidence="4" id="KW-0472">Membrane</keyword>
<dbReference type="Pfam" id="PF01553">
    <property type="entry name" value="Acyltransferase"/>
    <property type="match status" value="1"/>
</dbReference>
<dbReference type="SMART" id="SM00563">
    <property type="entry name" value="PlsC"/>
    <property type="match status" value="1"/>
</dbReference>
<dbReference type="CDD" id="cd07989">
    <property type="entry name" value="LPLAT_AGPAT-like"/>
    <property type="match status" value="1"/>
</dbReference>
<protein>
    <submittedName>
        <fullName evidence="6">1-acyl-sn-glycerol-3-phosphate acyltransferase</fullName>
    </submittedName>
</protein>
<evidence type="ECO:0000313" key="6">
    <source>
        <dbReference type="EMBL" id="MBP5856478.1"/>
    </source>
</evidence>
<sequence length="258" mass="28266">MNPKTVHPPSTPPPGGRARLPVRPLDRVRSLLFALLFYSISAVMALGLLPFLVLPARWIKPVCYSWVSIFMVLSREVLGIRMRVKMDRAASDAIAAGPVVFAAQHQSMWETIVFNGLLNAPSFVLKRELIRLPVFGLFLRKFGMIAIDRAAGASALKGMVRQARAQIASGRSVVIYPQGTRVPPGEKKPYLPGVAALYTQLDVPVIPIALDSGRLWPRGAFVKRAGTVTVTLLSPIPEGLDRKSFMRTLENRIESACG</sequence>
<evidence type="ECO:0000313" key="7">
    <source>
        <dbReference type="Proteomes" id="UP000672602"/>
    </source>
</evidence>
<feature type="domain" description="Phospholipid/glycerol acyltransferase" evidence="5">
    <location>
        <begin position="99"/>
        <end position="213"/>
    </location>
</feature>
<reference evidence="6" key="1">
    <citation type="submission" date="2021-04" db="EMBL/GenBank/DDBJ databases">
        <authorList>
            <person name="Zhang D.-C."/>
        </authorList>
    </citation>
    <scope>NUCLEOTIDE SEQUENCE</scope>
    <source>
        <strain evidence="6">CGMCC 1.15697</strain>
    </source>
</reference>
<dbReference type="PANTHER" id="PTHR10434:SF40">
    <property type="entry name" value="1-ACYL-SN-GLYCEROL-3-PHOSPHATE ACYLTRANSFERASE"/>
    <property type="match status" value="1"/>
</dbReference>
<evidence type="ECO:0000256" key="4">
    <source>
        <dbReference type="SAM" id="Phobius"/>
    </source>
</evidence>
<dbReference type="Proteomes" id="UP000672602">
    <property type="component" value="Unassembled WGS sequence"/>
</dbReference>
<name>A0A8J7SHK6_9PROT</name>
<dbReference type="PANTHER" id="PTHR10434">
    <property type="entry name" value="1-ACYL-SN-GLYCEROL-3-PHOSPHATE ACYLTRANSFERASE"/>
    <property type="match status" value="1"/>
</dbReference>
<keyword evidence="7" id="KW-1185">Reference proteome</keyword>
<keyword evidence="3 6" id="KW-0012">Acyltransferase</keyword>
<keyword evidence="4" id="KW-0812">Transmembrane</keyword>
<evidence type="ECO:0000256" key="1">
    <source>
        <dbReference type="ARBA" id="ARBA00005189"/>
    </source>
</evidence>
<accession>A0A8J7SHK6</accession>
<keyword evidence="4" id="KW-1133">Transmembrane helix</keyword>
<keyword evidence="2" id="KW-0808">Transferase</keyword>
<evidence type="ECO:0000256" key="3">
    <source>
        <dbReference type="ARBA" id="ARBA00023315"/>
    </source>
</evidence>
<dbReference type="AlphaFoldDB" id="A0A8J7SHK6"/>
<dbReference type="GO" id="GO:0003841">
    <property type="term" value="F:1-acylglycerol-3-phosphate O-acyltransferase activity"/>
    <property type="evidence" value="ECO:0007669"/>
    <property type="project" value="TreeGrafter"/>
</dbReference>
<dbReference type="GO" id="GO:0006654">
    <property type="term" value="P:phosphatidic acid biosynthetic process"/>
    <property type="evidence" value="ECO:0007669"/>
    <property type="project" value="TreeGrafter"/>
</dbReference>
<organism evidence="6 7">
    <name type="scientific">Marivibrio halodurans</name>
    <dbReference type="NCBI Taxonomy" id="2039722"/>
    <lineage>
        <taxon>Bacteria</taxon>
        <taxon>Pseudomonadati</taxon>
        <taxon>Pseudomonadota</taxon>
        <taxon>Alphaproteobacteria</taxon>
        <taxon>Rhodospirillales</taxon>
        <taxon>Rhodospirillaceae</taxon>
        <taxon>Marivibrio</taxon>
    </lineage>
</organism>
<gene>
    <name evidence="6" type="ORF">KAJ83_05625</name>
</gene>